<comment type="caution">
    <text evidence="1">The sequence shown here is derived from an EMBL/GenBank/DDBJ whole genome shotgun (WGS) entry which is preliminary data.</text>
</comment>
<reference evidence="1 2" key="1">
    <citation type="journal article" date="2016" name="Nat. Commun.">
        <title>Thousands of microbial genomes shed light on interconnected biogeochemical processes in an aquifer system.</title>
        <authorList>
            <person name="Anantharaman K."/>
            <person name="Brown C.T."/>
            <person name="Hug L.A."/>
            <person name="Sharon I."/>
            <person name="Castelle C.J."/>
            <person name="Probst A.J."/>
            <person name="Thomas B.C."/>
            <person name="Singh A."/>
            <person name="Wilkins M.J."/>
            <person name="Karaoz U."/>
            <person name="Brodie E.L."/>
            <person name="Williams K.H."/>
            <person name="Hubbard S.S."/>
            <person name="Banfield J.F."/>
        </authorList>
    </citation>
    <scope>NUCLEOTIDE SEQUENCE [LARGE SCALE GENOMIC DNA]</scope>
</reference>
<evidence type="ECO:0000313" key="1">
    <source>
        <dbReference type="EMBL" id="OGZ69177.1"/>
    </source>
</evidence>
<accession>A0A1G2I3F4</accession>
<proteinExistence type="predicted"/>
<organism evidence="1 2">
    <name type="scientific">Candidatus Staskawiczbacteria bacterium RIFCSPHIGHO2_02_FULL_42_22</name>
    <dbReference type="NCBI Taxonomy" id="1802207"/>
    <lineage>
        <taxon>Bacteria</taxon>
        <taxon>Candidatus Staskawicziibacteriota</taxon>
    </lineage>
</organism>
<protein>
    <submittedName>
        <fullName evidence="1">Uncharacterized protein</fullName>
    </submittedName>
</protein>
<evidence type="ECO:0000313" key="2">
    <source>
        <dbReference type="Proteomes" id="UP000178820"/>
    </source>
</evidence>
<name>A0A1G2I3F4_9BACT</name>
<dbReference type="AlphaFoldDB" id="A0A1G2I3F4"/>
<gene>
    <name evidence="1" type="ORF">A3D44_02355</name>
</gene>
<dbReference type="EMBL" id="MHOT01000014">
    <property type="protein sequence ID" value="OGZ69177.1"/>
    <property type="molecule type" value="Genomic_DNA"/>
</dbReference>
<dbReference type="Proteomes" id="UP000178820">
    <property type="component" value="Unassembled WGS sequence"/>
</dbReference>
<sequence length="152" mass="16739">MKEVRTFVGIAREQVNALFGVVAAMEEMLSPKGKTTLPDNNHWYCLQAHVLNGDPCFALLKNGSICTKLLEIEKAQLQRDGKWVVQLVIEGAQRYSDVSYGSSPKEIGDAWNSSGRCAARGMLLIRPAISSWIDMALGLDCRVEPLYIVPSA</sequence>